<protein>
    <submittedName>
        <fullName evidence="1">Uncharacterized protein</fullName>
    </submittedName>
</protein>
<accession>A0A645I4Q4</accession>
<proteinExistence type="predicted"/>
<evidence type="ECO:0000313" key="1">
    <source>
        <dbReference type="EMBL" id="MPN46277.1"/>
    </source>
</evidence>
<dbReference type="AlphaFoldDB" id="A0A645I4Q4"/>
<organism evidence="1">
    <name type="scientific">bioreactor metagenome</name>
    <dbReference type="NCBI Taxonomy" id="1076179"/>
    <lineage>
        <taxon>unclassified sequences</taxon>
        <taxon>metagenomes</taxon>
        <taxon>ecological metagenomes</taxon>
    </lineage>
</organism>
<comment type="caution">
    <text evidence="1">The sequence shown here is derived from an EMBL/GenBank/DDBJ whole genome shotgun (WGS) entry which is preliminary data.</text>
</comment>
<reference evidence="1" key="1">
    <citation type="submission" date="2019-08" db="EMBL/GenBank/DDBJ databases">
        <authorList>
            <person name="Kucharzyk K."/>
            <person name="Murdoch R.W."/>
            <person name="Higgins S."/>
            <person name="Loffler F."/>
        </authorList>
    </citation>
    <scope>NUCLEOTIDE SEQUENCE</scope>
</reference>
<name>A0A645I4Q4_9ZZZZ</name>
<dbReference type="EMBL" id="VSSQ01106820">
    <property type="protein sequence ID" value="MPN46277.1"/>
    <property type="molecule type" value="Genomic_DNA"/>
</dbReference>
<sequence length="97" mass="10941">MEDGGALDPALRGVQLMHTVKPEVGLDGYWRLGLPQENERVIYVGFFDGTSFVQPVTGWEEDQWPHTRYLTADELLAEFAALDLTPFEKICEQIQGS</sequence>
<gene>
    <name evidence="1" type="ORF">SDC9_193862</name>
</gene>